<organism evidence="3 4">
    <name type="scientific">Ectocarpus siliculosus</name>
    <name type="common">Brown alga</name>
    <name type="synonym">Conferva siliculosa</name>
    <dbReference type="NCBI Taxonomy" id="2880"/>
    <lineage>
        <taxon>Eukaryota</taxon>
        <taxon>Sar</taxon>
        <taxon>Stramenopiles</taxon>
        <taxon>Ochrophyta</taxon>
        <taxon>PX clade</taxon>
        <taxon>Phaeophyceae</taxon>
        <taxon>Ectocarpales</taxon>
        <taxon>Ectocarpaceae</taxon>
        <taxon>Ectocarpus</taxon>
    </lineage>
</organism>
<protein>
    <recommendedName>
        <fullName evidence="2">EF-hand domain-containing protein</fullName>
    </recommendedName>
</protein>
<dbReference type="InParanoid" id="D7FPF0"/>
<proteinExistence type="predicted"/>
<dbReference type="Proteomes" id="UP000002630">
    <property type="component" value="Linkage Group LG17"/>
</dbReference>
<evidence type="ECO:0000259" key="2">
    <source>
        <dbReference type="PROSITE" id="PS50222"/>
    </source>
</evidence>
<feature type="domain" description="EF-hand" evidence="2">
    <location>
        <begin position="1"/>
        <end position="32"/>
    </location>
</feature>
<accession>D7FPF0</accession>
<dbReference type="AlphaFoldDB" id="D7FPF0"/>
<evidence type="ECO:0000256" key="1">
    <source>
        <dbReference type="ARBA" id="ARBA00022837"/>
    </source>
</evidence>
<dbReference type="EMBL" id="FN648355">
    <property type="protein sequence ID" value="CBJ30408.1"/>
    <property type="molecule type" value="Genomic_DNA"/>
</dbReference>
<dbReference type="EMBL" id="FN649742">
    <property type="protein sequence ID" value="CBJ30408.1"/>
    <property type="molecule type" value="Genomic_DNA"/>
</dbReference>
<dbReference type="SUPFAM" id="SSF47473">
    <property type="entry name" value="EF-hand"/>
    <property type="match status" value="1"/>
</dbReference>
<dbReference type="GO" id="GO:0005509">
    <property type="term" value="F:calcium ion binding"/>
    <property type="evidence" value="ECO:0007669"/>
    <property type="project" value="InterPro"/>
</dbReference>
<evidence type="ECO:0000313" key="3">
    <source>
        <dbReference type="EMBL" id="CBJ30408.1"/>
    </source>
</evidence>
<dbReference type="PROSITE" id="PS00018">
    <property type="entry name" value="EF_HAND_1"/>
    <property type="match status" value="1"/>
</dbReference>
<keyword evidence="1" id="KW-0106">Calcium</keyword>
<reference evidence="3 4" key="1">
    <citation type="journal article" date="2010" name="Nature">
        <title>The Ectocarpus genome and the independent evolution of multicellularity in brown algae.</title>
        <authorList>
            <person name="Cock J.M."/>
            <person name="Sterck L."/>
            <person name="Rouze P."/>
            <person name="Scornet D."/>
            <person name="Allen A.E."/>
            <person name="Amoutzias G."/>
            <person name="Anthouard V."/>
            <person name="Artiguenave F."/>
            <person name="Aury J.M."/>
            <person name="Badger J.H."/>
            <person name="Beszteri B."/>
            <person name="Billiau K."/>
            <person name="Bonnet E."/>
            <person name="Bothwell J.H."/>
            <person name="Bowler C."/>
            <person name="Boyen C."/>
            <person name="Brownlee C."/>
            <person name="Carrano C.J."/>
            <person name="Charrier B."/>
            <person name="Cho G.Y."/>
            <person name="Coelho S.M."/>
            <person name="Collen J."/>
            <person name="Corre E."/>
            <person name="Da Silva C."/>
            <person name="Delage L."/>
            <person name="Delaroque N."/>
            <person name="Dittami S.M."/>
            <person name="Doulbeau S."/>
            <person name="Elias M."/>
            <person name="Farnham G."/>
            <person name="Gachon C.M."/>
            <person name="Gschloessl B."/>
            <person name="Heesch S."/>
            <person name="Jabbari K."/>
            <person name="Jubin C."/>
            <person name="Kawai H."/>
            <person name="Kimura K."/>
            <person name="Kloareg B."/>
            <person name="Kupper F.C."/>
            <person name="Lang D."/>
            <person name="Le Bail A."/>
            <person name="Leblanc C."/>
            <person name="Lerouge P."/>
            <person name="Lohr M."/>
            <person name="Lopez P.J."/>
            <person name="Martens C."/>
            <person name="Maumus F."/>
            <person name="Michel G."/>
            <person name="Miranda-Saavedra D."/>
            <person name="Morales J."/>
            <person name="Moreau H."/>
            <person name="Motomura T."/>
            <person name="Nagasato C."/>
            <person name="Napoli C.A."/>
            <person name="Nelson D.R."/>
            <person name="Nyvall-Collen P."/>
            <person name="Peters A.F."/>
            <person name="Pommier C."/>
            <person name="Potin P."/>
            <person name="Poulain J."/>
            <person name="Quesneville H."/>
            <person name="Read B."/>
            <person name="Rensing S.A."/>
            <person name="Ritter A."/>
            <person name="Rousvoal S."/>
            <person name="Samanta M."/>
            <person name="Samson G."/>
            <person name="Schroeder D.C."/>
            <person name="Segurens B."/>
            <person name="Strittmatter M."/>
            <person name="Tonon T."/>
            <person name="Tregear J.W."/>
            <person name="Valentin K."/>
            <person name="von Dassow P."/>
            <person name="Yamagishi T."/>
            <person name="Van de Peer Y."/>
            <person name="Wincker P."/>
        </authorList>
    </citation>
    <scope>NUCLEOTIDE SEQUENCE [LARGE SCALE GENOMIC DNA]</scope>
    <source>
        <strain evidence="4">Ec32 / CCAP1310/4</strain>
    </source>
</reference>
<dbReference type="InterPro" id="IPR018247">
    <property type="entry name" value="EF_Hand_1_Ca_BS"/>
</dbReference>
<dbReference type="InterPro" id="IPR011992">
    <property type="entry name" value="EF-hand-dom_pair"/>
</dbReference>
<name>D7FPF0_ECTSI</name>
<keyword evidence="4" id="KW-1185">Reference proteome</keyword>
<dbReference type="PROSITE" id="PS50222">
    <property type="entry name" value="EF_HAND_2"/>
    <property type="match status" value="1"/>
</dbReference>
<evidence type="ECO:0000313" key="4">
    <source>
        <dbReference type="Proteomes" id="UP000002630"/>
    </source>
</evidence>
<gene>
    <name evidence="3" type="ORF">Esi_0189_0024</name>
</gene>
<sequence length="51" mass="5714">MADVVLTEYDADNDGLLTEKEWRAYLKQEEDSVIAFLDTLSDSVGNLLLPP</sequence>
<dbReference type="InterPro" id="IPR002048">
    <property type="entry name" value="EF_hand_dom"/>
</dbReference>